<keyword evidence="4 7" id="KW-1133">Transmembrane helix</keyword>
<dbReference type="EMBL" id="QDKL01000001">
    <property type="protein sequence ID" value="RZF22547.1"/>
    <property type="molecule type" value="Genomic_DNA"/>
</dbReference>
<dbReference type="Pfam" id="PF01618">
    <property type="entry name" value="MotA_ExbB"/>
    <property type="match status" value="1"/>
</dbReference>
<evidence type="ECO:0000256" key="4">
    <source>
        <dbReference type="ARBA" id="ARBA00022989"/>
    </source>
</evidence>
<name>A0ABY0IHW8_9BACT</name>
<evidence type="ECO:0000256" key="5">
    <source>
        <dbReference type="ARBA" id="ARBA00023136"/>
    </source>
</evidence>
<feature type="domain" description="MotA/TolQ/ExbB proton channel" evidence="8">
    <location>
        <begin position="102"/>
        <end position="214"/>
    </location>
</feature>
<evidence type="ECO:0000256" key="1">
    <source>
        <dbReference type="ARBA" id="ARBA00004651"/>
    </source>
</evidence>
<keyword evidence="5 7" id="KW-0472">Membrane</keyword>
<comment type="similarity">
    <text evidence="6">Belongs to the exbB/tolQ family.</text>
</comment>
<comment type="subcellular location">
    <subcellularLocation>
        <location evidence="1">Cell membrane</location>
        <topology evidence="1">Multi-pass membrane protein</topology>
    </subcellularLocation>
    <subcellularLocation>
        <location evidence="6">Membrane</location>
        <topology evidence="6">Multi-pass membrane protein</topology>
    </subcellularLocation>
</comment>
<evidence type="ECO:0000313" key="9">
    <source>
        <dbReference type="EMBL" id="RZF22547.1"/>
    </source>
</evidence>
<feature type="transmembrane region" description="Helical" evidence="7">
    <location>
        <begin position="18"/>
        <end position="39"/>
    </location>
</feature>
<organism evidence="9 10">
    <name type="scientific">Halobacteriovorax vibrionivorans</name>
    <dbReference type="NCBI Taxonomy" id="2152716"/>
    <lineage>
        <taxon>Bacteria</taxon>
        <taxon>Pseudomonadati</taxon>
        <taxon>Bdellovibrionota</taxon>
        <taxon>Bacteriovoracia</taxon>
        <taxon>Bacteriovoracales</taxon>
        <taxon>Halobacteriovoraceae</taxon>
        <taxon>Halobacteriovorax</taxon>
    </lineage>
</organism>
<dbReference type="Proteomes" id="UP000443582">
    <property type="component" value="Unassembled WGS sequence"/>
</dbReference>
<keyword evidence="6" id="KW-0813">Transport</keyword>
<gene>
    <name evidence="9" type="ORF">DAY19_01895</name>
</gene>
<evidence type="ECO:0000256" key="3">
    <source>
        <dbReference type="ARBA" id="ARBA00022692"/>
    </source>
</evidence>
<proteinExistence type="inferred from homology"/>
<sequence>MVQGHNLDIFQILLDSSIVVKIDLLLLVAASVLSWTIIFQKLSAFKKAERANNDFKNFFSGVTSLEEAYHDAQTIEESPLKRVFLSGYRELKKTEIALGENYAAIKEHYASIANQSMERTLSNEVVEVDQTMSSNLTTLASIGSITPFVGLFGTVWGIIDSFSGLASGGATLETVAPGIAEALVATAVGLVAAIPATWYFNKFGQRRNKLREQLHIFSNQFINEVERYISSKS</sequence>
<keyword evidence="10" id="KW-1185">Reference proteome</keyword>
<feature type="transmembrane region" description="Helical" evidence="7">
    <location>
        <begin position="139"/>
        <end position="159"/>
    </location>
</feature>
<keyword evidence="6" id="KW-0653">Protein transport</keyword>
<evidence type="ECO:0000313" key="10">
    <source>
        <dbReference type="Proteomes" id="UP000443582"/>
    </source>
</evidence>
<dbReference type="InterPro" id="IPR050790">
    <property type="entry name" value="ExbB/TolQ_transport"/>
</dbReference>
<dbReference type="PANTHER" id="PTHR30625">
    <property type="entry name" value="PROTEIN TOLQ"/>
    <property type="match status" value="1"/>
</dbReference>
<evidence type="ECO:0000256" key="2">
    <source>
        <dbReference type="ARBA" id="ARBA00022475"/>
    </source>
</evidence>
<keyword evidence="3 7" id="KW-0812">Transmembrane</keyword>
<reference evidence="10" key="1">
    <citation type="journal article" date="2019" name="Int. J. Syst. Evol. Microbiol.">
        <title>Halobacteriovorax valvorus sp. nov., a novel prokaryotic predator isolated from coastal seawater of China.</title>
        <authorList>
            <person name="Chen M.-X."/>
        </authorList>
    </citation>
    <scope>NUCLEOTIDE SEQUENCE [LARGE SCALE GENOMIC DNA]</scope>
    <source>
        <strain evidence="10">BL9</strain>
    </source>
</reference>
<dbReference type="InterPro" id="IPR002898">
    <property type="entry name" value="MotA_ExbB_proton_chnl"/>
</dbReference>
<comment type="caution">
    <text evidence="9">The sequence shown here is derived from an EMBL/GenBank/DDBJ whole genome shotgun (WGS) entry which is preliminary data.</text>
</comment>
<feature type="transmembrane region" description="Helical" evidence="7">
    <location>
        <begin position="179"/>
        <end position="201"/>
    </location>
</feature>
<evidence type="ECO:0000256" key="6">
    <source>
        <dbReference type="RuleBase" id="RU004057"/>
    </source>
</evidence>
<accession>A0ABY0IHW8</accession>
<evidence type="ECO:0000256" key="7">
    <source>
        <dbReference type="SAM" id="Phobius"/>
    </source>
</evidence>
<evidence type="ECO:0000259" key="8">
    <source>
        <dbReference type="Pfam" id="PF01618"/>
    </source>
</evidence>
<keyword evidence="2" id="KW-1003">Cell membrane</keyword>
<protein>
    <recommendedName>
        <fullName evidence="8">MotA/TolQ/ExbB proton channel domain-containing protein</fullName>
    </recommendedName>
</protein>
<dbReference type="PANTHER" id="PTHR30625:SF3">
    <property type="entry name" value="TOL-PAL SYSTEM PROTEIN TOLQ"/>
    <property type="match status" value="1"/>
</dbReference>